<evidence type="ECO:0000313" key="1">
    <source>
        <dbReference type="EMBL" id="PJF30566.1"/>
    </source>
</evidence>
<protein>
    <submittedName>
        <fullName evidence="1">Uncharacterized protein</fullName>
    </submittedName>
</protein>
<dbReference type="Proteomes" id="UP000228921">
    <property type="component" value="Unassembled WGS sequence"/>
</dbReference>
<name>A0A2M8NZ43_9CHLR</name>
<proteinExistence type="predicted"/>
<dbReference type="EMBL" id="PGTK01000008">
    <property type="protein sequence ID" value="PJF30566.1"/>
    <property type="molecule type" value="Genomic_DNA"/>
</dbReference>
<dbReference type="AlphaFoldDB" id="A0A2M8NZ43"/>
<evidence type="ECO:0000313" key="2">
    <source>
        <dbReference type="Proteomes" id="UP000228921"/>
    </source>
</evidence>
<sequence length="145" mass="16098">MREAFETAAMFGLGVLAARAIQEETERLSQDLTDENVLVVAQRAASLNRDTWETYAQSLWLLSLHNTNAQRLLSVGVSVRKGMQRIAHLLENHSSPRQAAEIIMGIAQSMSDDDQFGLGYALRYTAEQGNVLAEATLGHLRTLER</sequence>
<reference evidence="1 2" key="1">
    <citation type="submission" date="2017-11" db="EMBL/GenBank/DDBJ databases">
        <title>Evolution of Phototrophy in the Chloroflexi Phylum Driven by Horizontal Gene Transfer.</title>
        <authorList>
            <person name="Ward L.M."/>
            <person name="Hemp J."/>
            <person name="Shih P.M."/>
            <person name="Mcglynn S.E."/>
            <person name="Fischer W."/>
        </authorList>
    </citation>
    <scope>NUCLEOTIDE SEQUENCE [LARGE SCALE GENOMIC DNA]</scope>
    <source>
        <strain evidence="1">CP2_2F</strain>
    </source>
</reference>
<gene>
    <name evidence="1" type="ORF">CUN51_07085</name>
</gene>
<organism evidence="1 2">
    <name type="scientific">Candidatus Thermofonsia Clade 1 bacterium</name>
    <dbReference type="NCBI Taxonomy" id="2364210"/>
    <lineage>
        <taxon>Bacteria</taxon>
        <taxon>Bacillati</taxon>
        <taxon>Chloroflexota</taxon>
        <taxon>Candidatus Thermofontia</taxon>
        <taxon>Candidatus Thermofonsia Clade 1</taxon>
    </lineage>
</organism>
<comment type="caution">
    <text evidence="1">The sequence shown here is derived from an EMBL/GenBank/DDBJ whole genome shotgun (WGS) entry which is preliminary data.</text>
</comment>
<accession>A0A2M8NZ43</accession>